<dbReference type="OMA" id="HREPIDK"/>
<keyword evidence="1" id="KW-0472">Membrane</keyword>
<feature type="transmembrane region" description="Helical" evidence="1">
    <location>
        <begin position="250"/>
        <end position="278"/>
    </location>
</feature>
<dbReference type="Gramene" id="KZM98234">
    <property type="protein sequence ID" value="KZM98234"/>
    <property type="gene ID" value="DCAR_014404"/>
</dbReference>
<organism evidence="2">
    <name type="scientific">Daucus carota subsp. sativus</name>
    <name type="common">Carrot</name>
    <dbReference type="NCBI Taxonomy" id="79200"/>
    <lineage>
        <taxon>Eukaryota</taxon>
        <taxon>Viridiplantae</taxon>
        <taxon>Streptophyta</taxon>
        <taxon>Embryophyta</taxon>
        <taxon>Tracheophyta</taxon>
        <taxon>Spermatophyta</taxon>
        <taxon>Magnoliopsida</taxon>
        <taxon>eudicotyledons</taxon>
        <taxon>Gunneridae</taxon>
        <taxon>Pentapetalae</taxon>
        <taxon>asterids</taxon>
        <taxon>campanulids</taxon>
        <taxon>Apiales</taxon>
        <taxon>Apiaceae</taxon>
        <taxon>Apioideae</taxon>
        <taxon>Scandiceae</taxon>
        <taxon>Daucinae</taxon>
        <taxon>Daucus</taxon>
        <taxon>Daucus sect. Daucus</taxon>
    </lineage>
</organism>
<dbReference type="PANTHER" id="PTHR33133:SF51">
    <property type="entry name" value="THH1_TOM1_TOM3 DOMAIN-CONTAINING PROTEIN"/>
    <property type="match status" value="1"/>
</dbReference>
<dbReference type="AlphaFoldDB" id="A0A165XJG7"/>
<keyword evidence="1" id="KW-1133">Transmembrane helix</keyword>
<gene>
    <name evidence="2" type="ORF">DCAR_014404</name>
    <name evidence="3" type="ORF">DCAR_0416525</name>
</gene>
<feature type="transmembrane region" description="Helical" evidence="1">
    <location>
        <begin position="83"/>
        <end position="108"/>
    </location>
</feature>
<protein>
    <recommendedName>
        <fullName evidence="5">Glycerophosphoryl diester phosphodiesterase membrane domain-containing protein</fullName>
    </recommendedName>
</protein>
<keyword evidence="1" id="KW-0812">Transmembrane</keyword>
<keyword evidence="4" id="KW-1185">Reference proteome</keyword>
<reference evidence="3" key="2">
    <citation type="submission" date="2022-03" db="EMBL/GenBank/DDBJ databases">
        <title>Draft title - Genomic analysis of global carrot germplasm unveils the trajectory of domestication and the origin of high carotenoid orange carrot.</title>
        <authorList>
            <person name="Iorizzo M."/>
            <person name="Ellison S."/>
            <person name="Senalik D."/>
            <person name="Macko-Podgorni A."/>
            <person name="Grzebelus D."/>
            <person name="Bostan H."/>
            <person name="Rolling W."/>
            <person name="Curaba J."/>
            <person name="Simon P."/>
        </authorList>
    </citation>
    <scope>NUCLEOTIDE SEQUENCE</scope>
    <source>
        <tissue evidence="3">Leaf</tissue>
    </source>
</reference>
<feature type="transmembrane region" description="Helical" evidence="1">
    <location>
        <begin position="30"/>
        <end position="52"/>
    </location>
</feature>
<dbReference type="EMBL" id="LNRQ01000004">
    <property type="protein sequence ID" value="KZM98234.1"/>
    <property type="molecule type" value="Genomic_DNA"/>
</dbReference>
<dbReference type="PANTHER" id="PTHR33133">
    <property type="entry name" value="OS08G0107100 PROTEIN-RELATED"/>
    <property type="match status" value="1"/>
</dbReference>
<accession>A0A165XJG7</accession>
<feature type="transmembrane region" description="Helical" evidence="1">
    <location>
        <begin position="164"/>
        <end position="193"/>
    </location>
</feature>
<name>A0A165XJG7_DAUCS</name>
<sequence length="313" mass="36368">MERTQEDMKLLGVFGIYREGHKIMAPSRKIFNQITLSFILPLCLIFLAQIQISKILFQRIEFHRYRDNRNTSSDWAVYVLFKLAYFTFLCIFSLLSTSAVVYSIACIYANREISFKRVMAVVPQVWKRLMVTFIVTYVLNFVYTVVAAVTMILCLSIDNSSAVILFFVLLIIYIIGFIYLTIVWQLAGVVTVLEESYGLKAMNKSRNLIKGKFWVALAIFFKLLLVFGGIQFVFYVFVVYGFFWEMWKRVLLGMLCLAVLVPVILYGLVLQTIIYFVCKAHHNETIDKPTLSKRLGEYERLLDDTNEVQLEKV</sequence>
<dbReference type="EMBL" id="CP093346">
    <property type="protein sequence ID" value="WOG97185.1"/>
    <property type="molecule type" value="Genomic_DNA"/>
</dbReference>
<feature type="transmembrane region" description="Helical" evidence="1">
    <location>
        <begin position="213"/>
        <end position="244"/>
    </location>
</feature>
<feature type="transmembrane region" description="Helical" evidence="1">
    <location>
        <begin position="129"/>
        <end position="152"/>
    </location>
</feature>
<dbReference type="STRING" id="79200.A0A165XJG7"/>
<evidence type="ECO:0000256" key="1">
    <source>
        <dbReference type="SAM" id="Phobius"/>
    </source>
</evidence>
<evidence type="ECO:0000313" key="3">
    <source>
        <dbReference type="EMBL" id="WOG97185.1"/>
    </source>
</evidence>
<evidence type="ECO:0000313" key="4">
    <source>
        <dbReference type="Proteomes" id="UP000077755"/>
    </source>
</evidence>
<reference evidence="2" key="1">
    <citation type="journal article" date="2016" name="Nat. Genet.">
        <title>A high-quality carrot genome assembly provides new insights into carotenoid accumulation and asterid genome evolution.</title>
        <authorList>
            <person name="Iorizzo M."/>
            <person name="Ellison S."/>
            <person name="Senalik D."/>
            <person name="Zeng P."/>
            <person name="Satapoomin P."/>
            <person name="Huang J."/>
            <person name="Bowman M."/>
            <person name="Iovene M."/>
            <person name="Sanseverino W."/>
            <person name="Cavagnaro P."/>
            <person name="Yildiz M."/>
            <person name="Macko-Podgorni A."/>
            <person name="Moranska E."/>
            <person name="Grzebelus E."/>
            <person name="Grzebelus D."/>
            <person name="Ashrafi H."/>
            <person name="Zheng Z."/>
            <person name="Cheng S."/>
            <person name="Spooner D."/>
            <person name="Van Deynze A."/>
            <person name="Simon P."/>
        </authorList>
    </citation>
    <scope>NUCLEOTIDE SEQUENCE [LARGE SCALE GENOMIC DNA]</scope>
    <source>
        <tissue evidence="2">Leaf</tissue>
    </source>
</reference>
<evidence type="ECO:0008006" key="5">
    <source>
        <dbReference type="Google" id="ProtNLM"/>
    </source>
</evidence>
<evidence type="ECO:0000313" key="2">
    <source>
        <dbReference type="EMBL" id="KZM98234.1"/>
    </source>
</evidence>
<proteinExistence type="predicted"/>
<dbReference type="Proteomes" id="UP000077755">
    <property type="component" value="Chromosome 4"/>
</dbReference>